<comment type="caution">
    <text evidence="3">The sequence shown here is derived from an EMBL/GenBank/DDBJ whole genome shotgun (WGS) entry which is preliminary data.</text>
</comment>
<feature type="transmembrane region" description="Helical" evidence="2">
    <location>
        <begin position="238"/>
        <end position="263"/>
    </location>
</feature>
<name>A0AAV9UXV5_9PEZI</name>
<sequence>MAGRQQQDATGRLPYRNRSLNTPSNQPVAHTASPRTPSPAPTSILTSSPTISNPSQSPTPSQTPTPVPAPGTAVSWSSSANITAIEKPFPRPPVSKWSFKSFSSFGSDKLKDHDLPSWKPFTLRIPYLIFLILLTLFFIVSIELLFRKSKRDGYLTFAQGDGLNGWQIFVSQYMGTVAAIIFAILLSLSDLDAKRLEPWFELSKPNGATAKNSVLLCYPFDFLAFVPFKAAKRGHWSVFHIGTATVLVFWFITPLQSSLVAIAQQRVVLPTSFITTKGLQKLSAFGPETTSFTNIAYSISWLNSTPPVYSTKSEAVLPFEPLSGPTSDVKSALWTGNSTAYYSQVECRPAERIIIRDPKTPAGAEIQDNEKFFYDKQTNCSFRHSGFPKIYSPDPDQPWRPWYAQFVGYNSGANALYYLKTPTCQIQDPDPSLFLVIFAYQRDYNATASVTAVYCEPKYRSSPVEAVVDAQTRLIKNVTYIGPSQELTHKEFNATIFETIVSGGGIGLEATNGGPFNAAPQHTTKTKEVTELMVNYDWVFESNVLGYLFAIDSEIEKYLDVSFLTSTIDKAYKLLFTTYAATKLMVPENKAIDGRVSFTTDTVVIPEVFVRILEGLLGAVALLLTCFLVSSTRRKTGLLYDPASLAGTMALVASEPKLLEKFEMLDGTSTSDELHQAVSDENLRFKLNSQSGRYQLSVLAASGGTPPQTGRAQRRDENEQERNSELGAVAGTAFILLLGGLLGFMAYIFYYSTTNDGLPSFSGSIFVSQLLFSYTPTAIGTFLEPFWVLLTRFICVLQPLETLRRGHATASESLTLKFESTPPALTIFSALKSKHYFLSILAATALSTNILAIALGALFDPETVLSPTSMEYSGRFLPSIQALPYPWDYSNIDESLIPAHHFVVGRYDHYYRLYANYTTDTPLPSWTTANRFFLPVKTSDTRLPSSSDLIQVETIGLNASLSCETIEVPLSTGQGQGGQTTIKLQVEATAFENAGPLCEFSTDFRLSALSTVYTLINDGYKGTLAMEGYPTLFGASNSTKDNEICAGLVPAIFSRAEALDGLAETLNLTRLESANLRYKSIVCRPKLDVQKYEVTLDASNQVVNAIAKNTTTDEKSRFFAGAITETQLLAITRRLLQADIDTNKVGVLSGQWLKFNSEPLPSGWIDFMIQQVSNSTKAFDPRTPIEDLDMNLIGEQMSEAYSRVFASILGIYYDQMFVAAPDSTTRLQGTKFTPTIRVQMSMAMFALAASLLGWYFLLAIHFYLFRVSRLFQRLPTSIASEIQLFHKSSVLDDVRGTELLTSRQREDYLSKLNRRYGYGRFIGRDSILRVGIEREPLLDHMSNQEVRNQGLGKIGLTVEYWIQWAKRALT</sequence>
<feature type="transmembrane region" description="Helical" evidence="2">
    <location>
        <begin position="608"/>
        <end position="629"/>
    </location>
</feature>
<feature type="region of interest" description="Disordered" evidence="1">
    <location>
        <begin position="1"/>
        <end position="73"/>
    </location>
</feature>
<feature type="transmembrane region" description="Helical" evidence="2">
    <location>
        <begin position="125"/>
        <end position="146"/>
    </location>
</feature>
<feature type="compositionally biased region" description="Polar residues" evidence="1">
    <location>
        <begin position="18"/>
        <end position="28"/>
    </location>
</feature>
<dbReference type="PANTHER" id="PTHR37544">
    <property type="entry name" value="SPRAY-RELATED"/>
    <property type="match status" value="1"/>
</dbReference>
<feature type="transmembrane region" description="Helical" evidence="2">
    <location>
        <begin position="166"/>
        <end position="188"/>
    </location>
</feature>
<dbReference type="PANTHER" id="PTHR37544:SF3">
    <property type="entry name" value="SPRAY"/>
    <property type="match status" value="1"/>
</dbReference>
<gene>
    <name evidence="3" type="ORF">TWF730_009287</name>
</gene>
<organism evidence="3 4">
    <name type="scientific">Orbilia blumenaviensis</name>
    <dbReference type="NCBI Taxonomy" id="1796055"/>
    <lineage>
        <taxon>Eukaryota</taxon>
        <taxon>Fungi</taxon>
        <taxon>Dikarya</taxon>
        <taxon>Ascomycota</taxon>
        <taxon>Pezizomycotina</taxon>
        <taxon>Orbiliomycetes</taxon>
        <taxon>Orbiliales</taxon>
        <taxon>Orbiliaceae</taxon>
        <taxon>Orbilia</taxon>
    </lineage>
</organism>
<evidence type="ECO:0000256" key="1">
    <source>
        <dbReference type="SAM" id="MobiDB-lite"/>
    </source>
</evidence>
<keyword evidence="4" id="KW-1185">Reference proteome</keyword>
<reference evidence="3 4" key="1">
    <citation type="submission" date="2019-10" db="EMBL/GenBank/DDBJ databases">
        <authorList>
            <person name="Palmer J.M."/>
        </authorList>
    </citation>
    <scope>NUCLEOTIDE SEQUENCE [LARGE SCALE GENOMIC DNA]</scope>
    <source>
        <strain evidence="3 4">TWF730</strain>
    </source>
</reference>
<keyword evidence="2" id="KW-1133">Transmembrane helix</keyword>
<dbReference type="InterPro" id="IPR021840">
    <property type="entry name" value="DUF3433"/>
</dbReference>
<evidence type="ECO:0000313" key="3">
    <source>
        <dbReference type="EMBL" id="KAK6352461.1"/>
    </source>
</evidence>
<feature type="transmembrane region" description="Helical" evidence="2">
    <location>
        <begin position="836"/>
        <end position="859"/>
    </location>
</feature>
<accession>A0AAV9UXV5</accession>
<dbReference type="Proteomes" id="UP001373714">
    <property type="component" value="Unassembled WGS sequence"/>
</dbReference>
<dbReference type="EMBL" id="JAVHNS010000006">
    <property type="protein sequence ID" value="KAK6352461.1"/>
    <property type="molecule type" value="Genomic_DNA"/>
</dbReference>
<feature type="region of interest" description="Disordered" evidence="1">
    <location>
        <begin position="700"/>
        <end position="724"/>
    </location>
</feature>
<evidence type="ECO:0000256" key="2">
    <source>
        <dbReference type="SAM" id="Phobius"/>
    </source>
</evidence>
<keyword evidence="2" id="KW-0812">Transmembrane</keyword>
<evidence type="ECO:0000313" key="4">
    <source>
        <dbReference type="Proteomes" id="UP001373714"/>
    </source>
</evidence>
<feature type="transmembrane region" description="Helical" evidence="2">
    <location>
        <begin position="726"/>
        <end position="751"/>
    </location>
</feature>
<proteinExistence type="predicted"/>
<feature type="transmembrane region" description="Helical" evidence="2">
    <location>
        <begin position="1242"/>
        <end position="1265"/>
    </location>
</feature>
<keyword evidence="2" id="KW-0472">Membrane</keyword>
<feature type="transmembrane region" description="Helical" evidence="2">
    <location>
        <begin position="771"/>
        <end position="795"/>
    </location>
</feature>
<protein>
    <submittedName>
        <fullName evidence="3">Uncharacterized protein</fullName>
    </submittedName>
</protein>
<feature type="compositionally biased region" description="Basic and acidic residues" evidence="1">
    <location>
        <begin position="713"/>
        <end position="724"/>
    </location>
</feature>
<dbReference type="Pfam" id="PF11915">
    <property type="entry name" value="DUF3433"/>
    <property type="match status" value="2"/>
</dbReference>
<feature type="compositionally biased region" description="Low complexity" evidence="1">
    <location>
        <begin position="29"/>
        <end position="60"/>
    </location>
</feature>